<evidence type="ECO:0000256" key="2">
    <source>
        <dbReference type="ARBA" id="ARBA00004496"/>
    </source>
</evidence>
<feature type="binding site" evidence="13">
    <location>
        <begin position="255"/>
        <end position="261"/>
    </location>
    <ligand>
        <name>S-adenosyl-L-methionine</name>
        <dbReference type="ChEBI" id="CHEBI:59789"/>
    </ligand>
</feature>
<dbReference type="InterPro" id="IPR001678">
    <property type="entry name" value="MeTrfase_RsmB-F_NOP2_dom"/>
</dbReference>
<dbReference type="FunFam" id="3.40.50.150:FF:000022">
    <property type="entry name" value="Ribosomal RNA small subunit methyltransferase B"/>
    <property type="match status" value="1"/>
</dbReference>
<dbReference type="RefSeq" id="WP_101236160.1">
    <property type="nucleotide sequence ID" value="NZ_PISJ01000011.1"/>
</dbReference>
<evidence type="ECO:0000256" key="9">
    <source>
        <dbReference type="ARBA" id="ARBA00022884"/>
    </source>
</evidence>
<dbReference type="NCBIfam" id="NF008149">
    <property type="entry name" value="PRK10901.1"/>
    <property type="match status" value="1"/>
</dbReference>
<dbReference type="GO" id="GO:0005737">
    <property type="term" value="C:cytoplasm"/>
    <property type="evidence" value="ECO:0007669"/>
    <property type="project" value="UniProtKB-SubCell"/>
</dbReference>
<dbReference type="GO" id="GO:0008649">
    <property type="term" value="F:rRNA methyltransferase activity"/>
    <property type="evidence" value="ECO:0007669"/>
    <property type="project" value="InterPro"/>
</dbReference>
<evidence type="ECO:0000256" key="10">
    <source>
        <dbReference type="ARBA" id="ARBA00030399"/>
    </source>
</evidence>
<accession>A0A2N0WGR4</accession>
<evidence type="ECO:0000313" key="15">
    <source>
        <dbReference type="EMBL" id="PKF34379.1"/>
    </source>
</evidence>
<evidence type="ECO:0000256" key="4">
    <source>
        <dbReference type="ARBA" id="ARBA00022490"/>
    </source>
</evidence>
<name>A0A2N0WGR4_9GAMM</name>
<proteinExistence type="inferred from homology"/>
<dbReference type="InterPro" id="IPR023267">
    <property type="entry name" value="RCMT"/>
</dbReference>
<feature type="domain" description="SAM-dependent MTase RsmB/NOP-type" evidence="14">
    <location>
        <begin position="165"/>
        <end position="434"/>
    </location>
</feature>
<feature type="active site" description="Nucleophile" evidence="13">
    <location>
        <position position="376"/>
    </location>
</feature>
<dbReference type="GO" id="GO:0006355">
    <property type="term" value="P:regulation of DNA-templated transcription"/>
    <property type="evidence" value="ECO:0007669"/>
    <property type="project" value="InterPro"/>
</dbReference>
<comment type="catalytic activity">
    <reaction evidence="12">
        <text>cytidine(967) in 16S rRNA + S-adenosyl-L-methionine = 5-methylcytidine(967) in 16S rRNA + S-adenosyl-L-homocysteine + H(+)</text>
        <dbReference type="Rhea" id="RHEA:42748"/>
        <dbReference type="Rhea" id="RHEA-COMP:10219"/>
        <dbReference type="Rhea" id="RHEA-COMP:10220"/>
        <dbReference type="ChEBI" id="CHEBI:15378"/>
        <dbReference type="ChEBI" id="CHEBI:57856"/>
        <dbReference type="ChEBI" id="CHEBI:59789"/>
        <dbReference type="ChEBI" id="CHEBI:74483"/>
        <dbReference type="ChEBI" id="CHEBI:82748"/>
        <dbReference type="EC" id="2.1.1.176"/>
    </reaction>
</comment>
<reference evidence="15 16" key="1">
    <citation type="submission" date="2017-12" db="EMBL/GenBank/DDBJ databases">
        <title>Draft Genome sequences of multiple microbial strains isolated from spacecraft associated surfaces.</title>
        <authorList>
            <person name="Seuylemezian A."/>
            <person name="Vaishampayan P."/>
            <person name="Venkateswaran K."/>
        </authorList>
    </citation>
    <scope>NUCLEOTIDE SEQUENCE [LARGE SCALE GENOMIC DNA]</scope>
    <source>
        <strain evidence="15 16">2P01AA</strain>
    </source>
</reference>
<comment type="similarity">
    <text evidence="13">Belongs to the class I-like SAM-binding methyltransferase superfamily. RsmB/NOP family.</text>
</comment>
<dbReference type="NCBIfam" id="TIGR00563">
    <property type="entry name" value="rsmB"/>
    <property type="match status" value="1"/>
</dbReference>
<evidence type="ECO:0000256" key="7">
    <source>
        <dbReference type="ARBA" id="ARBA00022679"/>
    </source>
</evidence>
<dbReference type="Pfam" id="PF01189">
    <property type="entry name" value="Methyltr_RsmB-F"/>
    <property type="match status" value="1"/>
</dbReference>
<dbReference type="Gene3D" id="1.10.940.10">
    <property type="entry name" value="NusB-like"/>
    <property type="match status" value="1"/>
</dbReference>
<dbReference type="EC" id="2.1.1.176" evidence="3"/>
<dbReference type="AlphaFoldDB" id="A0A2N0WGR4"/>
<dbReference type="PANTHER" id="PTHR22807:SF61">
    <property type="entry name" value="NOL1_NOP2_SUN FAMILY PROTEIN _ ANTITERMINATION NUSB DOMAIN-CONTAINING PROTEIN"/>
    <property type="match status" value="1"/>
</dbReference>
<dbReference type="PRINTS" id="PR02008">
    <property type="entry name" value="RCMTFAMILY"/>
</dbReference>
<dbReference type="Proteomes" id="UP000233553">
    <property type="component" value="Unassembled WGS sequence"/>
</dbReference>
<dbReference type="InterPro" id="IPR006027">
    <property type="entry name" value="NusB_RsmB_TIM44"/>
</dbReference>
<keyword evidence="7 13" id="KW-0808">Transferase</keyword>
<dbReference type="Gene3D" id="3.30.70.1170">
    <property type="entry name" value="Sun protein, domain 3"/>
    <property type="match status" value="1"/>
</dbReference>
<dbReference type="InterPro" id="IPR054728">
    <property type="entry name" value="RsmB-like_ferredoxin"/>
</dbReference>
<keyword evidence="6 13" id="KW-0489">Methyltransferase</keyword>
<comment type="subcellular location">
    <subcellularLocation>
        <location evidence="2">Cytoplasm</location>
    </subcellularLocation>
</comment>
<sequence>MSQSNQSSTKNLNLRAQVIKTLLAVQNGQSLSSVLNQHINIVSERDRGLYHELTLGCLRQWYSLKAITLPLLTKPLDNEALESCLYLGLYQILCTRIPVHAAISETVNAAKQLGFEPMSGLVNAILRRVSRETDEFQTALNHTHGLPSWLFKRLKKDWPEQVEPLCQALKQVAPLTLRINERQVSRNEYLEILDEEQIDARPCTLSDVGIVLEQTGNITHLPGFEAGGFSVQDEHAQLCATLLPNLDNKVVVDACAAPGGKAAHILEHFDPKKLIALDHDAKRLLRVSENLERLALDQDNVEIITADATTWQAQELVDCIVLDAPCSATGVIRRHPDIRLLRQSTDIAQTVALQQQILQQMWQQLKVGGTLLYITCSILKAENEQQMAAFFATHTDAEEIKIEADWGVEQTHGRQLFPSAHAGDGFYYCRIKKLA</sequence>
<organism evidence="15 16">
    <name type="scientific">Acinetobacter proteolyticus</name>
    <dbReference type="NCBI Taxonomy" id="1776741"/>
    <lineage>
        <taxon>Bacteria</taxon>
        <taxon>Pseudomonadati</taxon>
        <taxon>Pseudomonadota</taxon>
        <taxon>Gammaproteobacteria</taxon>
        <taxon>Moraxellales</taxon>
        <taxon>Moraxellaceae</taxon>
        <taxon>Acinetobacter</taxon>
    </lineage>
</organism>
<dbReference type="InterPro" id="IPR004573">
    <property type="entry name" value="rRNA_ssu_MeTfrase_B"/>
</dbReference>
<keyword evidence="5" id="KW-0698">rRNA processing</keyword>
<dbReference type="InterPro" id="IPR049560">
    <property type="entry name" value="MeTrfase_RsmB-F_NOP2_cat"/>
</dbReference>
<dbReference type="Gene3D" id="3.40.50.150">
    <property type="entry name" value="Vaccinia Virus protein VP39"/>
    <property type="match status" value="1"/>
</dbReference>
<keyword evidence="9 13" id="KW-0694">RNA-binding</keyword>
<dbReference type="SUPFAM" id="SSF53335">
    <property type="entry name" value="S-adenosyl-L-methionine-dependent methyltransferases"/>
    <property type="match status" value="1"/>
</dbReference>
<gene>
    <name evidence="15" type="ORF">CW311_07805</name>
</gene>
<comment type="function">
    <text evidence="1">Specifically methylates the cytosine at position 967 (m5C967) of 16S rRNA.</text>
</comment>
<dbReference type="PANTHER" id="PTHR22807">
    <property type="entry name" value="NOP2 YEAST -RELATED NOL1/NOP2/FMU SUN DOMAIN-CONTAINING"/>
    <property type="match status" value="1"/>
</dbReference>
<evidence type="ECO:0000256" key="8">
    <source>
        <dbReference type="ARBA" id="ARBA00022691"/>
    </source>
</evidence>
<dbReference type="GO" id="GO:0003723">
    <property type="term" value="F:RNA binding"/>
    <property type="evidence" value="ECO:0007669"/>
    <property type="project" value="UniProtKB-UniRule"/>
</dbReference>
<evidence type="ECO:0000313" key="16">
    <source>
        <dbReference type="Proteomes" id="UP000233553"/>
    </source>
</evidence>
<evidence type="ECO:0000256" key="11">
    <source>
        <dbReference type="ARBA" id="ARBA00031088"/>
    </source>
</evidence>
<dbReference type="InterPro" id="IPR035926">
    <property type="entry name" value="NusB-like_sf"/>
</dbReference>
<dbReference type="PROSITE" id="PS51686">
    <property type="entry name" value="SAM_MT_RSMB_NOP"/>
    <property type="match status" value="1"/>
</dbReference>
<evidence type="ECO:0000256" key="13">
    <source>
        <dbReference type="PROSITE-ProRule" id="PRU01023"/>
    </source>
</evidence>
<dbReference type="Pfam" id="PF22458">
    <property type="entry name" value="RsmF-B_ferredox"/>
    <property type="match status" value="1"/>
</dbReference>
<dbReference type="CDD" id="cd02440">
    <property type="entry name" value="AdoMet_MTases"/>
    <property type="match status" value="1"/>
</dbReference>
<feature type="binding site" evidence="13">
    <location>
        <position position="278"/>
    </location>
    <ligand>
        <name>S-adenosyl-L-methionine</name>
        <dbReference type="ChEBI" id="CHEBI:59789"/>
    </ligand>
</feature>
<feature type="binding site" evidence="13">
    <location>
        <position position="323"/>
    </location>
    <ligand>
        <name>S-adenosyl-L-methionine</name>
        <dbReference type="ChEBI" id="CHEBI:59789"/>
    </ligand>
</feature>
<dbReference type="EMBL" id="PISJ01000011">
    <property type="protein sequence ID" value="PKF34379.1"/>
    <property type="molecule type" value="Genomic_DNA"/>
</dbReference>
<comment type="caution">
    <text evidence="15">The sequence shown here is derived from an EMBL/GenBank/DDBJ whole genome shotgun (WGS) entry which is preliminary data.</text>
</comment>
<keyword evidence="4" id="KW-0963">Cytoplasm</keyword>
<keyword evidence="8 13" id="KW-0949">S-adenosyl-L-methionine</keyword>
<feature type="binding site" evidence="13">
    <location>
        <position position="307"/>
    </location>
    <ligand>
        <name>S-adenosyl-L-methionine</name>
        <dbReference type="ChEBI" id="CHEBI:59789"/>
    </ligand>
</feature>
<evidence type="ECO:0000256" key="5">
    <source>
        <dbReference type="ARBA" id="ARBA00022552"/>
    </source>
</evidence>
<evidence type="ECO:0000256" key="1">
    <source>
        <dbReference type="ARBA" id="ARBA00002724"/>
    </source>
</evidence>
<evidence type="ECO:0000256" key="6">
    <source>
        <dbReference type="ARBA" id="ARBA00022603"/>
    </source>
</evidence>
<dbReference type="InterPro" id="IPR029063">
    <property type="entry name" value="SAM-dependent_MTases_sf"/>
</dbReference>
<dbReference type="Pfam" id="PF01029">
    <property type="entry name" value="NusB"/>
    <property type="match status" value="1"/>
</dbReference>
<dbReference type="SUPFAM" id="SSF48013">
    <property type="entry name" value="NusB-like"/>
    <property type="match status" value="1"/>
</dbReference>
<evidence type="ECO:0000256" key="3">
    <source>
        <dbReference type="ARBA" id="ARBA00012140"/>
    </source>
</evidence>
<evidence type="ECO:0000256" key="12">
    <source>
        <dbReference type="ARBA" id="ARBA00047283"/>
    </source>
</evidence>
<protein>
    <recommendedName>
        <fullName evidence="3">16S rRNA (cytosine(967)-C(5))-methyltransferase</fullName>
        <ecNumber evidence="3">2.1.1.176</ecNumber>
    </recommendedName>
    <alternativeName>
        <fullName evidence="10">16S rRNA m5C967 methyltransferase</fullName>
    </alternativeName>
    <alternativeName>
        <fullName evidence="11">rRNA (cytosine-C(5)-)-methyltransferase RsmB</fullName>
    </alternativeName>
</protein>
<evidence type="ECO:0000259" key="14">
    <source>
        <dbReference type="PROSITE" id="PS51686"/>
    </source>
</evidence>